<evidence type="ECO:0000313" key="3">
    <source>
        <dbReference type="Proteomes" id="UP000001075"/>
    </source>
</evidence>
<proteinExistence type="predicted"/>
<sequence length="67" mass="7480">MEDQDGTMVDGVVTSGLACSYFLTEKLQLWNLAGGWRGRKECQVTRTIKDHSPTHPTPPHRGPQESQ</sequence>
<evidence type="ECO:0000313" key="2">
    <source>
        <dbReference type="EMBL" id="EGW05856.1"/>
    </source>
</evidence>
<gene>
    <name evidence="2" type="ORF">I79_020040</name>
</gene>
<reference evidence="3" key="1">
    <citation type="journal article" date="2011" name="Nat. Biotechnol.">
        <title>The genomic sequence of the Chinese hamster ovary (CHO)-K1 cell line.</title>
        <authorList>
            <person name="Xu X."/>
            <person name="Nagarajan H."/>
            <person name="Lewis N.E."/>
            <person name="Pan S."/>
            <person name="Cai Z."/>
            <person name="Liu X."/>
            <person name="Chen W."/>
            <person name="Xie M."/>
            <person name="Wang W."/>
            <person name="Hammond S."/>
            <person name="Andersen M.R."/>
            <person name="Neff N."/>
            <person name="Passarelli B."/>
            <person name="Koh W."/>
            <person name="Fan H.C."/>
            <person name="Wang J."/>
            <person name="Gui Y."/>
            <person name="Lee K.H."/>
            <person name="Betenbaugh M.J."/>
            <person name="Quake S.R."/>
            <person name="Famili I."/>
            <person name="Palsson B.O."/>
            <person name="Wang J."/>
        </authorList>
    </citation>
    <scope>NUCLEOTIDE SEQUENCE [LARGE SCALE GENOMIC DNA]</scope>
    <source>
        <strain evidence="3">CHO K1 cell line</strain>
    </source>
</reference>
<dbReference type="AlphaFoldDB" id="G3I907"/>
<dbReference type="GlyGen" id="G3I907">
    <property type="glycosylation" value="1 site"/>
</dbReference>
<name>G3I907_CRIGR</name>
<accession>G3I907</accession>
<dbReference type="InParanoid" id="G3I907"/>
<dbReference type="Proteomes" id="UP000001075">
    <property type="component" value="Unassembled WGS sequence"/>
</dbReference>
<dbReference type="EMBL" id="JH001555">
    <property type="protein sequence ID" value="EGW05856.1"/>
    <property type="molecule type" value="Genomic_DNA"/>
</dbReference>
<protein>
    <submittedName>
        <fullName evidence="2">Uncharacterized protein</fullName>
    </submittedName>
</protein>
<evidence type="ECO:0000256" key="1">
    <source>
        <dbReference type="SAM" id="MobiDB-lite"/>
    </source>
</evidence>
<feature type="compositionally biased region" description="Basic and acidic residues" evidence="1">
    <location>
        <begin position="44"/>
        <end position="53"/>
    </location>
</feature>
<feature type="region of interest" description="Disordered" evidence="1">
    <location>
        <begin position="44"/>
        <end position="67"/>
    </location>
</feature>
<organism evidence="2 3">
    <name type="scientific">Cricetulus griseus</name>
    <name type="common">Chinese hamster</name>
    <name type="synonym">Cricetulus barabensis griseus</name>
    <dbReference type="NCBI Taxonomy" id="10029"/>
    <lineage>
        <taxon>Eukaryota</taxon>
        <taxon>Metazoa</taxon>
        <taxon>Chordata</taxon>
        <taxon>Craniata</taxon>
        <taxon>Vertebrata</taxon>
        <taxon>Euteleostomi</taxon>
        <taxon>Mammalia</taxon>
        <taxon>Eutheria</taxon>
        <taxon>Euarchontoglires</taxon>
        <taxon>Glires</taxon>
        <taxon>Rodentia</taxon>
        <taxon>Myomorpha</taxon>
        <taxon>Muroidea</taxon>
        <taxon>Cricetidae</taxon>
        <taxon>Cricetinae</taxon>
        <taxon>Cricetulus</taxon>
    </lineage>
</organism>